<gene>
    <name evidence="2" type="ORF">EHQ30_08940</name>
</gene>
<keyword evidence="1" id="KW-0812">Transmembrane</keyword>
<dbReference type="OrthoDB" id="9806699at2"/>
<dbReference type="EMBL" id="RQFP01000001">
    <property type="protein sequence ID" value="TGK96703.1"/>
    <property type="molecule type" value="Genomic_DNA"/>
</dbReference>
<organism evidence="2 3">
    <name type="scientific">Leptospira brenneri</name>
    <dbReference type="NCBI Taxonomy" id="2023182"/>
    <lineage>
        <taxon>Bacteria</taxon>
        <taxon>Pseudomonadati</taxon>
        <taxon>Spirochaetota</taxon>
        <taxon>Spirochaetia</taxon>
        <taxon>Leptospirales</taxon>
        <taxon>Leptospiraceae</taxon>
        <taxon>Leptospira</taxon>
    </lineage>
</organism>
<comment type="caution">
    <text evidence="2">The sequence shown here is derived from an EMBL/GenBank/DDBJ whole genome shotgun (WGS) entry which is preliminary data.</text>
</comment>
<keyword evidence="3" id="KW-1185">Reference proteome</keyword>
<dbReference type="Proteomes" id="UP000297891">
    <property type="component" value="Unassembled WGS sequence"/>
</dbReference>
<evidence type="ECO:0008006" key="4">
    <source>
        <dbReference type="Google" id="ProtNLM"/>
    </source>
</evidence>
<proteinExistence type="predicted"/>
<evidence type="ECO:0000256" key="1">
    <source>
        <dbReference type="SAM" id="Phobius"/>
    </source>
</evidence>
<keyword evidence="1" id="KW-1133">Transmembrane helix</keyword>
<dbReference type="RefSeq" id="WP_100789876.1">
    <property type="nucleotide sequence ID" value="NZ_NPDQ01000002.1"/>
</dbReference>
<sequence length="170" mass="18581">MFQSRVSIAILMVIATVISRILPHPPNFTPVLAVSLFSGAYVADRRLALFVPLLAMFLSDLYIGFHDLIPVIYGFMILAVLFGKQIRSSLTKSFGYTVVGSVVFFVLTNLAVWATSGMYSLDLSGLVTCFTLAIPFFQNSIVGDLVYSGILFGSMAFLNRTVFSTAKQNA</sequence>
<dbReference type="AlphaFoldDB" id="A0A2M9Y4U8"/>
<feature type="transmembrane region" description="Helical" evidence="1">
    <location>
        <begin position="136"/>
        <end position="158"/>
    </location>
</feature>
<evidence type="ECO:0000313" key="3">
    <source>
        <dbReference type="Proteomes" id="UP000297891"/>
    </source>
</evidence>
<feature type="transmembrane region" description="Helical" evidence="1">
    <location>
        <begin position="94"/>
        <end position="116"/>
    </location>
</feature>
<accession>A0A2M9Y4U8</accession>
<dbReference type="InterPro" id="IPR046487">
    <property type="entry name" value="DUF6580"/>
</dbReference>
<protein>
    <recommendedName>
        <fullName evidence="4">Rod shape-determining protein MreD</fullName>
    </recommendedName>
</protein>
<feature type="transmembrane region" description="Helical" evidence="1">
    <location>
        <begin position="61"/>
        <end position="82"/>
    </location>
</feature>
<evidence type="ECO:0000313" key="2">
    <source>
        <dbReference type="EMBL" id="TGK96703.1"/>
    </source>
</evidence>
<name>A0A2M9Y4U8_9LEPT</name>
<reference evidence="2" key="1">
    <citation type="journal article" date="2019" name="PLoS Negl. Trop. Dis.">
        <title>Revisiting the worldwide diversity of Leptospira species in the environment.</title>
        <authorList>
            <person name="Vincent A.T."/>
            <person name="Schiettekatte O."/>
            <person name="Bourhy P."/>
            <person name="Veyrier F.J."/>
            <person name="Picardeau M."/>
        </authorList>
    </citation>
    <scope>NUCLEOTIDE SEQUENCE [LARGE SCALE GENOMIC DNA]</scope>
    <source>
        <strain evidence="2">201800277</strain>
    </source>
</reference>
<keyword evidence="1" id="KW-0472">Membrane</keyword>
<dbReference type="Pfam" id="PF20221">
    <property type="entry name" value="DUF6580"/>
    <property type="match status" value="1"/>
</dbReference>